<evidence type="ECO:0000259" key="2">
    <source>
        <dbReference type="Pfam" id="PF12392"/>
    </source>
</evidence>
<protein>
    <submittedName>
        <fullName evidence="3">Peptidase, U32 family</fullName>
        <ecNumber evidence="3">3.4.-.-</ecNumber>
    </submittedName>
</protein>
<dbReference type="STRING" id="246199.CUS_7941"/>
<evidence type="ECO:0000313" key="4">
    <source>
        <dbReference type="Proteomes" id="UP000004259"/>
    </source>
</evidence>
<dbReference type="InterPro" id="IPR001539">
    <property type="entry name" value="Peptidase_U32"/>
</dbReference>
<accession>E9SAH9</accession>
<gene>
    <name evidence="3" type="ORF">CUS_7941</name>
</gene>
<feature type="compositionally biased region" description="Basic and acidic residues" evidence="1">
    <location>
        <begin position="339"/>
        <end position="354"/>
    </location>
</feature>
<keyword evidence="4" id="KW-1185">Reference proteome</keyword>
<keyword evidence="3" id="KW-0378">Hydrolase</keyword>
<feature type="domain" description="Peptidase U32 collagenase" evidence="2">
    <location>
        <begin position="311"/>
        <end position="409"/>
    </location>
</feature>
<dbReference type="PANTHER" id="PTHR30217:SF10">
    <property type="entry name" value="23S RRNA 5-HYDROXYCYTIDINE C2501 SYNTHASE"/>
    <property type="match status" value="1"/>
</dbReference>
<dbReference type="InterPro" id="IPR020988">
    <property type="entry name" value="Pept_U32_collagenase"/>
</dbReference>
<comment type="caution">
    <text evidence="3">The sequence shown here is derived from an EMBL/GenBank/DDBJ whole genome shotgun (WGS) entry which is preliminary data.</text>
</comment>
<dbReference type="PANTHER" id="PTHR30217">
    <property type="entry name" value="PEPTIDASE U32 FAMILY"/>
    <property type="match status" value="1"/>
</dbReference>
<dbReference type="AlphaFoldDB" id="E9SAH9"/>
<feature type="region of interest" description="Disordered" evidence="1">
    <location>
        <begin position="334"/>
        <end position="354"/>
    </location>
</feature>
<sequence>MAEILAPCGSFEVLQAALRAGCDAVYLGGEDFSARQNAVNFTNEEIERAVYECHRRGVKLYRTINTVLFDEQLEQCMAAVEHCAKVGVDGIITQDLALTEIARRCCPELPIHASTQMTVHTACGVELTKKLGFKRTVLSRELPLDIIRELSALGIETEVFVHGALCMSVSGQCYMSAVIGSRSANRGLCAQACRLPCNAGGRGKERYDLSLKDMSYCDELREIVAAGVSSLKIEGRMKRPEYAAAAVDSCKHALNGEPYDRRTLEAVFSRGGFTDGYLHHKLGADMFGMRTGEDAAAGAKAFPKIHELYRAEDKRSALKFELFVSDGEEIALTAEDDDGNRVTEKDPAPSKAENRALDRELAEKQLSKLGDSIYTSAGVVCHIGEGLYVSPKALNDLRRRACRDMDELRAKVNGREVGFEKADILDFEEYHGGGRTLRASVTTLEQLAAVSPEDVEFCAVPLNIAVKAAEVFPAEKLAVCLPRFTFDEKSVINRTKLAQSAGITRIYAANLAHAEIAERLGMTFHAGFGFNLTNSCALNVAKKLGAADAVVSFELRAVQIARLKKPLPVGVYAYGRLPLMLTANCPISAAVGCKSCTKKVTDRTGREFPVRCSRKEGYVEILNSDTLYMADKIGDFGKADFLMLDFTDERPAQVRRIIDEYSIGGLGRPDKITRGLYYRGVQ</sequence>
<dbReference type="EMBL" id="ADKM02000062">
    <property type="protein sequence ID" value="EGC03734.1"/>
    <property type="molecule type" value="Genomic_DNA"/>
</dbReference>
<dbReference type="OrthoDB" id="9807498at2"/>
<dbReference type="GO" id="GO:0016787">
    <property type="term" value="F:hydrolase activity"/>
    <property type="evidence" value="ECO:0007669"/>
    <property type="project" value="UniProtKB-KW"/>
</dbReference>
<dbReference type="PROSITE" id="PS01276">
    <property type="entry name" value="PEPTIDASE_U32"/>
    <property type="match status" value="1"/>
</dbReference>
<dbReference type="Proteomes" id="UP000004259">
    <property type="component" value="Unassembled WGS sequence"/>
</dbReference>
<dbReference type="Pfam" id="PF01136">
    <property type="entry name" value="Peptidase_U32"/>
    <property type="match status" value="2"/>
</dbReference>
<evidence type="ECO:0000256" key="1">
    <source>
        <dbReference type="SAM" id="MobiDB-lite"/>
    </source>
</evidence>
<dbReference type="EC" id="3.4.-.-" evidence="3"/>
<name>E9SAH9_RUMAL</name>
<dbReference type="Pfam" id="PF12392">
    <property type="entry name" value="DUF3656"/>
    <property type="match status" value="1"/>
</dbReference>
<dbReference type="eggNOG" id="COG0826">
    <property type="taxonomic scope" value="Bacteria"/>
</dbReference>
<reference evidence="3 4" key="1">
    <citation type="submission" date="2011-02" db="EMBL/GenBank/DDBJ databases">
        <authorList>
            <person name="Nelson K.E."/>
            <person name="Sutton G."/>
            <person name="Torralba M."/>
            <person name="Durkin S."/>
            <person name="Harkins D."/>
            <person name="Montgomery R."/>
            <person name="Ziemer C."/>
            <person name="Klaassens E."/>
            <person name="Ocuiv P."/>
            <person name="Morrison M."/>
        </authorList>
    </citation>
    <scope>NUCLEOTIDE SEQUENCE [LARGE SCALE GENOMIC DNA]</scope>
    <source>
        <strain evidence="3 4">8</strain>
    </source>
</reference>
<evidence type="ECO:0000313" key="3">
    <source>
        <dbReference type="EMBL" id="EGC03734.1"/>
    </source>
</evidence>
<proteinExistence type="predicted"/>
<dbReference type="RefSeq" id="WP_002848637.1">
    <property type="nucleotide sequence ID" value="NZ_ADKM02000062.1"/>
</dbReference>
<organism evidence="3 4">
    <name type="scientific">Ruminococcus albus 8</name>
    <dbReference type="NCBI Taxonomy" id="246199"/>
    <lineage>
        <taxon>Bacteria</taxon>
        <taxon>Bacillati</taxon>
        <taxon>Bacillota</taxon>
        <taxon>Clostridia</taxon>
        <taxon>Eubacteriales</taxon>
        <taxon>Oscillospiraceae</taxon>
        <taxon>Ruminococcus</taxon>
    </lineage>
</organism>
<dbReference type="InterPro" id="IPR051454">
    <property type="entry name" value="RNA/ubiquinone_mod_enzymes"/>
</dbReference>